<dbReference type="GO" id="GO:0046872">
    <property type="term" value="F:metal ion binding"/>
    <property type="evidence" value="ECO:0007669"/>
    <property type="project" value="UniProtKB-KW"/>
</dbReference>
<evidence type="ECO:0000313" key="6">
    <source>
        <dbReference type="Proteomes" id="UP000823388"/>
    </source>
</evidence>
<dbReference type="Gene3D" id="2.60.120.330">
    <property type="entry name" value="B-lactam Antibiotic, Isopenicillin N Synthase, Chain"/>
    <property type="match status" value="1"/>
</dbReference>
<keyword evidence="1" id="KW-0479">Metal-binding</keyword>
<evidence type="ECO:0000313" key="5">
    <source>
        <dbReference type="EMBL" id="KAG2539401.1"/>
    </source>
</evidence>
<dbReference type="EMBL" id="CM029054">
    <property type="protein sequence ID" value="KAG2539401.1"/>
    <property type="molecule type" value="Genomic_DNA"/>
</dbReference>
<protein>
    <recommendedName>
        <fullName evidence="4">Non-haem dioxygenase N-terminal domain-containing protein</fullName>
    </recommendedName>
</protein>
<dbReference type="SUPFAM" id="SSF51197">
    <property type="entry name" value="Clavaminate synthase-like"/>
    <property type="match status" value="1"/>
</dbReference>
<dbReference type="Pfam" id="PF14226">
    <property type="entry name" value="DIOX_N"/>
    <property type="match status" value="1"/>
</dbReference>
<evidence type="ECO:0000256" key="3">
    <source>
        <dbReference type="ARBA" id="ARBA00023004"/>
    </source>
</evidence>
<name>A0A8T0MPN4_PANVG</name>
<keyword evidence="3" id="KW-0408">Iron</keyword>
<reference evidence="5 6" key="1">
    <citation type="submission" date="2020-05" db="EMBL/GenBank/DDBJ databases">
        <title>WGS assembly of Panicum virgatum.</title>
        <authorList>
            <person name="Lovell J.T."/>
            <person name="Jenkins J."/>
            <person name="Shu S."/>
            <person name="Juenger T.E."/>
            <person name="Schmutz J."/>
        </authorList>
    </citation>
    <scope>NUCLEOTIDE SEQUENCE [LARGE SCALE GENOMIC DNA]</scope>
    <source>
        <strain evidence="6">cv. AP13</strain>
    </source>
</reference>
<dbReference type="InterPro" id="IPR026992">
    <property type="entry name" value="DIOX_N"/>
</dbReference>
<dbReference type="PANTHER" id="PTHR47991">
    <property type="entry name" value="OXOGLUTARATE/IRON-DEPENDENT DIOXYGENASE"/>
    <property type="match status" value="1"/>
</dbReference>
<dbReference type="Proteomes" id="UP000823388">
    <property type="component" value="Chromosome 9N"/>
</dbReference>
<comment type="caution">
    <text evidence="5">The sequence shown here is derived from an EMBL/GenBank/DDBJ whole genome shotgun (WGS) entry which is preliminary data.</text>
</comment>
<dbReference type="GO" id="GO:0016491">
    <property type="term" value="F:oxidoreductase activity"/>
    <property type="evidence" value="ECO:0007669"/>
    <property type="project" value="UniProtKB-KW"/>
</dbReference>
<dbReference type="InterPro" id="IPR027443">
    <property type="entry name" value="IPNS-like_sf"/>
</dbReference>
<keyword evidence="2" id="KW-0560">Oxidoreductase</keyword>
<keyword evidence="6" id="KW-1185">Reference proteome</keyword>
<evidence type="ECO:0000256" key="1">
    <source>
        <dbReference type="ARBA" id="ARBA00022723"/>
    </source>
</evidence>
<evidence type="ECO:0000256" key="2">
    <source>
        <dbReference type="ARBA" id="ARBA00023002"/>
    </source>
</evidence>
<sequence length="179" mass="20560">MCRHLRKLATANGFNDKIPERYIMIEARSEEVITGYGSTSAIPIIDLNKLHDSLSSEECVKLVSTCQNWGFFQLTNHGVPDEVSENLMNDIAEFFRQPLEAKKAYSRLPNSIEGYGQAFVVSDNQKLDWCDRFFLHVRPVESRERFWPTNPASFRLFTQLRAGSVRGLFFRSILYGTSL</sequence>
<dbReference type="InterPro" id="IPR050295">
    <property type="entry name" value="Plant_2OG-oxidoreductases"/>
</dbReference>
<feature type="domain" description="Non-haem dioxygenase N-terminal" evidence="4">
    <location>
        <begin position="42"/>
        <end position="149"/>
    </location>
</feature>
<accession>A0A8T0MPN4</accession>
<evidence type="ECO:0000259" key="4">
    <source>
        <dbReference type="Pfam" id="PF14226"/>
    </source>
</evidence>
<organism evidence="5 6">
    <name type="scientific">Panicum virgatum</name>
    <name type="common">Blackwell switchgrass</name>
    <dbReference type="NCBI Taxonomy" id="38727"/>
    <lineage>
        <taxon>Eukaryota</taxon>
        <taxon>Viridiplantae</taxon>
        <taxon>Streptophyta</taxon>
        <taxon>Embryophyta</taxon>
        <taxon>Tracheophyta</taxon>
        <taxon>Spermatophyta</taxon>
        <taxon>Magnoliopsida</taxon>
        <taxon>Liliopsida</taxon>
        <taxon>Poales</taxon>
        <taxon>Poaceae</taxon>
        <taxon>PACMAD clade</taxon>
        <taxon>Panicoideae</taxon>
        <taxon>Panicodae</taxon>
        <taxon>Paniceae</taxon>
        <taxon>Panicinae</taxon>
        <taxon>Panicum</taxon>
        <taxon>Panicum sect. Hiantes</taxon>
    </lineage>
</organism>
<dbReference type="AlphaFoldDB" id="A0A8T0MPN4"/>
<gene>
    <name evidence="5" type="ORF">PVAP13_9NG472300</name>
</gene>
<proteinExistence type="predicted"/>